<dbReference type="InterPro" id="IPR015943">
    <property type="entry name" value="WD40/YVTN_repeat-like_dom_sf"/>
</dbReference>
<keyword evidence="1" id="KW-0853">WD repeat</keyword>
<evidence type="ECO:0000256" key="2">
    <source>
        <dbReference type="SAM" id="Coils"/>
    </source>
</evidence>
<evidence type="ECO:0000256" key="1">
    <source>
        <dbReference type="PROSITE-ProRule" id="PRU00221"/>
    </source>
</evidence>
<reference evidence="4 5" key="1">
    <citation type="journal article" date="2019" name="Sci. Rep.">
        <title>Comparative genomics of chytrid fungi reveal insights into the obligate biotrophic and pathogenic lifestyle of Synchytrium endobioticum.</title>
        <authorList>
            <person name="van de Vossenberg B.T.L.H."/>
            <person name="Warris S."/>
            <person name="Nguyen H.D.T."/>
            <person name="van Gent-Pelzer M.P.E."/>
            <person name="Joly D.L."/>
            <person name="van de Geest H.C."/>
            <person name="Bonants P.J.M."/>
            <person name="Smith D.S."/>
            <person name="Levesque C.A."/>
            <person name="van der Lee T.A.J."/>
        </authorList>
    </citation>
    <scope>NUCLEOTIDE SEQUENCE [LARGE SCALE GENOMIC DNA]</scope>
    <source>
        <strain evidence="4 5">CBS 809.83</strain>
    </source>
</reference>
<dbReference type="InterPro" id="IPR011047">
    <property type="entry name" value="Quinoprotein_ADH-like_sf"/>
</dbReference>
<accession>A0A507EF42</accession>
<dbReference type="SUPFAM" id="SSF50978">
    <property type="entry name" value="WD40 repeat-like"/>
    <property type="match status" value="1"/>
</dbReference>
<organism evidence="4 5">
    <name type="scientific">Powellomyces hirtus</name>
    <dbReference type="NCBI Taxonomy" id="109895"/>
    <lineage>
        <taxon>Eukaryota</taxon>
        <taxon>Fungi</taxon>
        <taxon>Fungi incertae sedis</taxon>
        <taxon>Chytridiomycota</taxon>
        <taxon>Chytridiomycota incertae sedis</taxon>
        <taxon>Chytridiomycetes</taxon>
        <taxon>Spizellomycetales</taxon>
        <taxon>Powellomycetaceae</taxon>
        <taxon>Powellomyces</taxon>
    </lineage>
</organism>
<feature type="region of interest" description="Disordered" evidence="3">
    <location>
        <begin position="26"/>
        <end position="45"/>
    </location>
</feature>
<dbReference type="PROSITE" id="PS50082">
    <property type="entry name" value="WD_REPEATS_2"/>
    <property type="match status" value="2"/>
</dbReference>
<dbReference type="PROSITE" id="PS50294">
    <property type="entry name" value="WD_REPEATS_REGION"/>
    <property type="match status" value="1"/>
</dbReference>
<evidence type="ECO:0008006" key="6">
    <source>
        <dbReference type="Google" id="ProtNLM"/>
    </source>
</evidence>
<evidence type="ECO:0000256" key="3">
    <source>
        <dbReference type="SAM" id="MobiDB-lite"/>
    </source>
</evidence>
<dbReference type="AlphaFoldDB" id="A0A507EF42"/>
<proteinExistence type="predicted"/>
<dbReference type="SMART" id="SM00320">
    <property type="entry name" value="WD40"/>
    <property type="match status" value="5"/>
</dbReference>
<sequence length="1190" mass="133838">MGIYDGEGITAMAINPSLTMIAVGVKGSSSTPASRGDDKAGGRGDLTGVRSSMVFRDGTAATAATAAAVVESEVAVTLYDLQSGRKKKVLVTGDQNAQEFISISFSTNGTHIVAQSGGPDWNIYIWDWDKAKLRGNVKSTNNANADIHQMSVSPYDSTNTQVCVTGNGLFRTYKHAEGFWKMLHQHKSDKNLLCHTYLSESRIIVGTDDSKLQVYEAGELVLELTYVLPNASVQHYVVPPAITEIKAFSNGVLAGTSTGVAVLFERTEDSTLLKKSREFFFEEDAAVACIALNPGEDSAVVSLKNSQIYTLTLDYDPGKTDVTKCSHLSHAFHNGAINGMDTAARKPIIATCGADRSIRIWNYLENTVEVTKTFYDEPLSISVHPSGLYLLVGFTDGLKLMNVLIDDIEQFWETPVRGCKECYFSNGGQYFAAVHGSTVLVYNMWTLEVIGHLKAHTAKIRSISWSLDDSRIVSCGIDGVVYDWNVKTLKKDAELEIPNVVFNHAVYTPDVKLAYAVGNDAVLRELSDGHVFREFSTKLPLTNIVVSRSGKMAFATTTKHTLRALRYPFPQDTPCEFTDHSFHSGAVTRLRMAYDDQYVFTCGEDGCLWIFRLNEKEMRGVKRDKDYGFSDEILVTKSDLKENFKLQTELRRKVELRLKDVNYSTKLTELEEKYAHEVQGLQRLISTLQQEHRENVVKYADELVQTKLANKNEIQEVNASFKFKFEDVTEKYSSMQQRSKGLQVQWETQIAGMQAAHEERMQEIKTFYVDKMTERMAYMDSLRQETARARQTHETALSEISGDTDAELLHIAYGFEHKLHGEREALASIKAENAQMHTRFDELTRGVNDHKSDMLKRQGEEKRLLAICRALEKDILGFRREIQERDDTIQDKAKRIYDLKKKNQELEKFKFVLDYKIMELRKQVEPREEDIIVLSTQIKEMDDELQSYHKHHDNLSMNMQDLLMRLRAAQNEAQAETWQAEHIQASLWTIQADVANVMTSIEDMNQVKRVLISTHHKHSVPLRALTPPAAKATSMRAVLRPSTPPPAAAIGASAAAAANASALPVQEDTATAAQRDHLERTIATLENRLQKEDAKRYKENLKILKENTLLLAEINLLRKDIKSSERRAARLTQLKNGPAKHLTQTEYDYVNPDQHLLRDSWLGKTRNPTMSGAMKLLKGNIPSLAGLPPV</sequence>
<name>A0A507EF42_9FUNG</name>
<comment type="caution">
    <text evidence="4">The sequence shown here is derived from an EMBL/GenBank/DDBJ whole genome shotgun (WGS) entry which is preliminary data.</text>
</comment>
<feature type="coiled-coil region" evidence="2">
    <location>
        <begin position="1075"/>
        <end position="1134"/>
    </location>
</feature>
<dbReference type="InterPro" id="IPR001680">
    <property type="entry name" value="WD40_rpt"/>
</dbReference>
<dbReference type="InterPro" id="IPR036322">
    <property type="entry name" value="WD40_repeat_dom_sf"/>
</dbReference>
<evidence type="ECO:0000313" key="5">
    <source>
        <dbReference type="Proteomes" id="UP000318582"/>
    </source>
</evidence>
<keyword evidence="2" id="KW-0175">Coiled coil</keyword>
<feature type="repeat" description="WD" evidence="1">
    <location>
        <begin position="453"/>
        <end position="494"/>
    </location>
</feature>
<dbReference type="PANTHER" id="PTHR32215">
    <property type="entry name" value="CILIA- AND FLAGELLA-ASSOCIATED PROTEIN 57"/>
    <property type="match status" value="1"/>
</dbReference>
<feature type="repeat" description="WD" evidence="1">
    <location>
        <begin position="330"/>
        <end position="371"/>
    </location>
</feature>
<dbReference type="EMBL" id="QEAQ01000005">
    <property type="protein sequence ID" value="TPX61876.1"/>
    <property type="molecule type" value="Genomic_DNA"/>
</dbReference>
<dbReference type="SUPFAM" id="SSF50998">
    <property type="entry name" value="Quinoprotein alcohol dehydrogenase-like"/>
    <property type="match status" value="1"/>
</dbReference>
<gene>
    <name evidence="4" type="ORF">PhCBS80983_g00827</name>
</gene>
<dbReference type="Gene3D" id="2.130.10.10">
    <property type="entry name" value="YVTN repeat-like/Quinoprotein amine dehydrogenase"/>
    <property type="match status" value="2"/>
</dbReference>
<keyword evidence="5" id="KW-1185">Reference proteome</keyword>
<protein>
    <recommendedName>
        <fullName evidence="6">Cilia- and flagella-associated protein 57</fullName>
    </recommendedName>
</protein>
<dbReference type="Proteomes" id="UP000318582">
    <property type="component" value="Unassembled WGS sequence"/>
</dbReference>
<dbReference type="Pfam" id="PF00400">
    <property type="entry name" value="WD40"/>
    <property type="match status" value="3"/>
</dbReference>
<dbReference type="PANTHER" id="PTHR32215:SF0">
    <property type="entry name" value="CILIA- AND FLAGELLA-ASSOCIATED PROTEIN 57"/>
    <property type="match status" value="1"/>
</dbReference>
<dbReference type="InterPro" id="IPR052993">
    <property type="entry name" value="CFA-57"/>
</dbReference>
<evidence type="ECO:0000313" key="4">
    <source>
        <dbReference type="EMBL" id="TPX61876.1"/>
    </source>
</evidence>